<dbReference type="InterPro" id="IPR036425">
    <property type="entry name" value="MoaB/Mog-like_dom_sf"/>
</dbReference>
<dbReference type="EMBL" id="JACHID010000001">
    <property type="protein sequence ID" value="MBB5020847.1"/>
    <property type="molecule type" value="Genomic_DNA"/>
</dbReference>
<feature type="domain" description="MoaB/Mog" evidence="2">
    <location>
        <begin position="4"/>
        <end position="170"/>
    </location>
</feature>
<dbReference type="InterPro" id="IPR008136">
    <property type="entry name" value="CinA_C"/>
</dbReference>
<dbReference type="PANTHER" id="PTHR13939">
    <property type="entry name" value="NICOTINAMIDE-NUCLEOTIDE AMIDOHYDROLASE PNCC"/>
    <property type="match status" value="1"/>
</dbReference>
<comment type="caution">
    <text evidence="3">The sequence shown here is derived from an EMBL/GenBank/DDBJ whole genome shotgun (WGS) entry which is preliminary data.</text>
</comment>
<protein>
    <recommendedName>
        <fullName evidence="1">CinA-like protein</fullName>
    </recommendedName>
</protein>
<dbReference type="NCBIfam" id="TIGR00200">
    <property type="entry name" value="cinA_nterm"/>
    <property type="match status" value="1"/>
</dbReference>
<dbReference type="Pfam" id="PF00994">
    <property type="entry name" value="MoCF_biosynth"/>
    <property type="match status" value="1"/>
</dbReference>
<dbReference type="PANTHER" id="PTHR13939:SF0">
    <property type="entry name" value="NMN AMIDOHYDROLASE-LIKE PROTEIN YFAY"/>
    <property type="match status" value="1"/>
</dbReference>
<dbReference type="Pfam" id="PF02464">
    <property type="entry name" value="CinA"/>
    <property type="match status" value="1"/>
</dbReference>
<name>A0A7W7Y2Z4_9BACT</name>
<dbReference type="AlphaFoldDB" id="A0A7W7Y2Z4"/>
<proteinExistence type="inferred from homology"/>
<evidence type="ECO:0000313" key="4">
    <source>
        <dbReference type="Proteomes" id="UP000528322"/>
    </source>
</evidence>
<dbReference type="InterPro" id="IPR001453">
    <property type="entry name" value="MoaB/Mog_dom"/>
</dbReference>
<accession>A0A7W7Y2Z4</accession>
<keyword evidence="4" id="KW-1185">Reference proteome</keyword>
<dbReference type="SMART" id="SM00852">
    <property type="entry name" value="MoCF_biosynth"/>
    <property type="match status" value="1"/>
</dbReference>
<dbReference type="CDD" id="cd00885">
    <property type="entry name" value="cinA"/>
    <property type="match status" value="1"/>
</dbReference>
<evidence type="ECO:0000259" key="2">
    <source>
        <dbReference type="SMART" id="SM00852"/>
    </source>
</evidence>
<dbReference type="Proteomes" id="UP000528322">
    <property type="component" value="Unassembled WGS sequence"/>
</dbReference>
<dbReference type="Gene3D" id="3.40.980.10">
    <property type="entry name" value="MoaB/Mog-like domain"/>
    <property type="match status" value="1"/>
</dbReference>
<evidence type="ECO:0000256" key="1">
    <source>
        <dbReference type="HAMAP-Rule" id="MF_00226"/>
    </source>
</evidence>
<dbReference type="HAMAP" id="MF_00226_B">
    <property type="entry name" value="CinA_B"/>
    <property type="match status" value="1"/>
</dbReference>
<gene>
    <name evidence="3" type="ORF">HNR37_000150</name>
</gene>
<dbReference type="SUPFAM" id="SSF53218">
    <property type="entry name" value="Molybdenum cofactor biosynthesis proteins"/>
    <property type="match status" value="1"/>
</dbReference>
<dbReference type="Gene3D" id="3.90.950.20">
    <property type="entry name" value="CinA-like"/>
    <property type="match status" value="1"/>
</dbReference>
<dbReference type="GO" id="GO:0016787">
    <property type="term" value="F:hydrolase activity"/>
    <property type="evidence" value="ECO:0007669"/>
    <property type="project" value="UniProtKB-KW"/>
</dbReference>
<dbReference type="PIRSF" id="PIRSF006728">
    <property type="entry name" value="CinA"/>
    <property type="match status" value="1"/>
</dbReference>
<sequence>MKAAVLSIGDEILAGFILNANARTLSQMLIDEGYEVNRHLSVGDEITTIVEACYSLAEDRDLVMVTGGLGPTHDDKTMEACALAMGVETAVDKDSLERLQDFFTRRGRTMKDIHRRMATFPIGATVVPNPVGAADGFTFTLGDCQFLCMPGVPAEMNAVATFFLKHYQRNTKERCYRAQRILSLCGVPESEAALRMQGLLEGDGYKMGLLPNDSVLRIRISSQSEQSSQHAVDIAENLIRRIAPLFKPHEVFSYDNEELHVVILQELQKRNWQLALAESCTGGRLCDTIVAVSGASQTLVFGGVFYANSSKEQILKVLPDTIETHGAVSEPVAEQMAQGVCALSNAHCSIATTGVAGPDGGTDDKPVGTVCIATKVGDKVESRQYLFSGNRELIRRRASQAALIQLLRQLRDQQPSTT</sequence>
<evidence type="ECO:0000313" key="3">
    <source>
        <dbReference type="EMBL" id="MBB5020847.1"/>
    </source>
</evidence>
<dbReference type="NCBIfam" id="TIGR00199">
    <property type="entry name" value="PncC_domain"/>
    <property type="match status" value="1"/>
</dbReference>
<reference evidence="3 4" key="1">
    <citation type="submission" date="2020-08" db="EMBL/GenBank/DDBJ databases">
        <title>Genomic Encyclopedia of Type Strains, Phase IV (KMG-IV): sequencing the most valuable type-strain genomes for metagenomic binning, comparative biology and taxonomic classification.</title>
        <authorList>
            <person name="Goeker M."/>
        </authorList>
    </citation>
    <scope>NUCLEOTIDE SEQUENCE [LARGE SCALE GENOMIC DNA]</scope>
    <source>
        <strain evidence="3 4">DSM 22071</strain>
    </source>
</reference>
<comment type="similarity">
    <text evidence="1">Belongs to the CinA family.</text>
</comment>
<dbReference type="RefSeq" id="WP_183728392.1">
    <property type="nucleotide sequence ID" value="NZ_JACHID010000001.1"/>
</dbReference>
<keyword evidence="3" id="KW-0378">Hydrolase</keyword>
<dbReference type="InterPro" id="IPR036653">
    <property type="entry name" value="CinA-like_C"/>
</dbReference>
<organism evidence="3 4">
    <name type="scientific">Desulfurispira natronophila</name>
    <dbReference type="NCBI Taxonomy" id="682562"/>
    <lineage>
        <taxon>Bacteria</taxon>
        <taxon>Pseudomonadati</taxon>
        <taxon>Chrysiogenota</taxon>
        <taxon>Chrysiogenia</taxon>
        <taxon>Chrysiogenales</taxon>
        <taxon>Chrysiogenaceae</taxon>
        <taxon>Desulfurispira</taxon>
    </lineage>
</organism>
<dbReference type="InterPro" id="IPR008135">
    <property type="entry name" value="Competence-induced_CinA"/>
</dbReference>
<dbReference type="SUPFAM" id="SSF142433">
    <property type="entry name" value="CinA-like"/>
    <property type="match status" value="1"/>
</dbReference>
<dbReference type="InterPro" id="IPR050101">
    <property type="entry name" value="CinA"/>
</dbReference>